<dbReference type="Proteomes" id="UP000683360">
    <property type="component" value="Unassembled WGS sequence"/>
</dbReference>
<dbReference type="Gene3D" id="3.60.10.10">
    <property type="entry name" value="Endonuclease/exonuclease/phosphatase"/>
    <property type="match status" value="1"/>
</dbReference>
<dbReference type="InterPro" id="IPR036691">
    <property type="entry name" value="Endo/exonu/phosph_ase_sf"/>
</dbReference>
<name>A0A8S3QDQ9_MYTED</name>
<dbReference type="SUPFAM" id="SSF56219">
    <property type="entry name" value="DNase I-like"/>
    <property type="match status" value="1"/>
</dbReference>
<reference evidence="3" key="1">
    <citation type="submission" date="2021-03" db="EMBL/GenBank/DDBJ databases">
        <authorList>
            <person name="Bekaert M."/>
        </authorList>
    </citation>
    <scope>NUCLEOTIDE SEQUENCE</scope>
</reference>
<evidence type="ECO:0000313" key="4">
    <source>
        <dbReference type="Proteomes" id="UP000683360"/>
    </source>
</evidence>
<feature type="coiled-coil region" evidence="1">
    <location>
        <begin position="104"/>
        <end position="159"/>
    </location>
</feature>
<protein>
    <recommendedName>
        <fullName evidence="5">Endonuclease/exonuclease/phosphatase domain-containing protein</fullName>
    </recommendedName>
</protein>
<proteinExistence type="predicted"/>
<dbReference type="EMBL" id="CAJPWZ010000459">
    <property type="protein sequence ID" value="CAG2193359.1"/>
    <property type="molecule type" value="Genomic_DNA"/>
</dbReference>
<keyword evidence="4" id="KW-1185">Reference proteome</keyword>
<comment type="caution">
    <text evidence="3">The sequence shown here is derived from an EMBL/GenBank/DDBJ whole genome shotgun (WGS) entry which is preliminary data.</text>
</comment>
<evidence type="ECO:0000256" key="1">
    <source>
        <dbReference type="SAM" id="Coils"/>
    </source>
</evidence>
<evidence type="ECO:0008006" key="5">
    <source>
        <dbReference type="Google" id="ProtNLM"/>
    </source>
</evidence>
<dbReference type="AlphaFoldDB" id="A0A8S3QDQ9"/>
<dbReference type="PANTHER" id="PTHR11505">
    <property type="entry name" value="L1 TRANSPOSABLE ELEMENT-RELATED"/>
    <property type="match status" value="1"/>
</dbReference>
<evidence type="ECO:0000256" key="2">
    <source>
        <dbReference type="SAM" id="MobiDB-lite"/>
    </source>
</evidence>
<organism evidence="3 4">
    <name type="scientific">Mytilus edulis</name>
    <name type="common">Blue mussel</name>
    <dbReference type="NCBI Taxonomy" id="6550"/>
    <lineage>
        <taxon>Eukaryota</taxon>
        <taxon>Metazoa</taxon>
        <taxon>Spiralia</taxon>
        <taxon>Lophotrochozoa</taxon>
        <taxon>Mollusca</taxon>
        <taxon>Bivalvia</taxon>
        <taxon>Autobranchia</taxon>
        <taxon>Pteriomorphia</taxon>
        <taxon>Mytilida</taxon>
        <taxon>Mytiloidea</taxon>
        <taxon>Mytilidae</taxon>
        <taxon>Mytilinae</taxon>
        <taxon>Mytilus</taxon>
    </lineage>
</organism>
<evidence type="ECO:0000313" key="3">
    <source>
        <dbReference type="EMBL" id="CAG2193359.1"/>
    </source>
</evidence>
<dbReference type="Gene3D" id="1.20.5.340">
    <property type="match status" value="1"/>
</dbReference>
<sequence>MADTPNHDVNNRLATCHTPVGNSIQQARQVLYGHTSQYNVPCNTPAVVASNVQQKLSFSDQPSPLDPRQMTNLEAVLNDIYSKLQNIDTLPNLLQSLPSIDARLGGIENRFSRMENEIVQMRNDVNRLENRVKGTECNNSELNERLNYIEMERDHIKQENYDLRERVVEMQARSMRENLLFGGIAEDTCEKEDRDNIQTEKVLQNFIKEKLNIPDNIKFHVVHRLRPRQDGKPRTIVAKFERRKDRDRVLKAARDNLKDTQYSIYEQFPNEIMERRNILWPIFKREQRAGRRVRFKEDKLYVDGRRIFPQDVTNQNNRQNYSAPNKQMDRNDQQDPPFLLKHFGPPTGVNQQPIVQNVDSEYVLWLKFNLRHEPNFLLGCVYIPPENSRYSSVEAFDEVENELIFFQEENIHTILIGDLNARCGTGRDFIYPNNDLAQILNFDGADVIDNYFHSFQKLILCDIPLDRANEDKGRCNTFGSKLLSFCKNNNMFICNGRVGSDKGVGRVTSSQTSLIDYCIVSPDLFPLLSEFEVIDFDPLYSDVHCRLHVIFSTGVTTDLHNNDSTPNTVNIPVRWNNEMKDQFVNMVEDKLSTEDLFNKLVTLNVESDTFQSDIDNFVDFFNSIFIDSAHNCFGDKVVRYNQPNRQNKVFQPWFDKNCHQKRSEFHKSKRKHYLSKTDESRADLKYRAKAYKIAMGKAFNDFQFKAEKDLRSASEGEPRELWNILNNLNKSTSKRDEIDLDNLFVSVTGDTDLTHDINLFAVEKSDFYLNFEHHKKIPSKWQNSLYRI</sequence>
<feature type="region of interest" description="Disordered" evidence="2">
    <location>
        <begin position="312"/>
        <end position="335"/>
    </location>
</feature>
<dbReference type="Gene3D" id="3.30.70.1820">
    <property type="entry name" value="L1 transposable element, RRM domain"/>
    <property type="match status" value="1"/>
</dbReference>
<gene>
    <name evidence="3" type="ORF">MEDL_8565</name>
</gene>
<feature type="compositionally biased region" description="Polar residues" evidence="2">
    <location>
        <begin position="312"/>
        <end position="325"/>
    </location>
</feature>
<keyword evidence="1" id="KW-0175">Coiled coil</keyword>
<dbReference type="OrthoDB" id="6079384at2759"/>
<dbReference type="InterPro" id="IPR004244">
    <property type="entry name" value="Transposase_22"/>
</dbReference>
<accession>A0A8S3QDQ9</accession>